<accession>A0A5A8EGP5</accession>
<dbReference type="OrthoDB" id="10262360at2759"/>
<dbReference type="PANTHER" id="PTHR12848">
    <property type="entry name" value="REGULATORY-ASSOCIATED PROTEIN OF MTOR"/>
    <property type="match status" value="1"/>
</dbReference>
<protein>
    <submittedName>
        <fullName evidence="2">Uncharacterized protein</fullName>
    </submittedName>
</protein>
<evidence type="ECO:0000313" key="2">
    <source>
        <dbReference type="EMBL" id="KAA0177065.1"/>
    </source>
</evidence>
<dbReference type="GO" id="GO:0030307">
    <property type="term" value="P:positive regulation of cell growth"/>
    <property type="evidence" value="ECO:0007669"/>
    <property type="project" value="TreeGrafter"/>
</dbReference>
<name>A0A5A8EGP5_CAFRO</name>
<dbReference type="AlphaFoldDB" id="A0A5A8EGP5"/>
<dbReference type="InterPro" id="IPR015943">
    <property type="entry name" value="WD40/YVTN_repeat-like_dom_sf"/>
</dbReference>
<dbReference type="GO" id="GO:0071230">
    <property type="term" value="P:cellular response to amino acid stimulus"/>
    <property type="evidence" value="ECO:0007669"/>
    <property type="project" value="TreeGrafter"/>
</dbReference>
<comment type="caution">
    <text evidence="2">The sequence shown here is derived from an EMBL/GenBank/DDBJ whole genome shotgun (WGS) entry which is preliminary data.</text>
</comment>
<dbReference type="Gene3D" id="2.130.10.10">
    <property type="entry name" value="YVTN repeat-like/Quinoprotein amine dehydrogenase"/>
    <property type="match status" value="1"/>
</dbReference>
<evidence type="ECO:0000256" key="1">
    <source>
        <dbReference type="SAM" id="MobiDB-lite"/>
    </source>
</evidence>
<sequence>MWASAAAAAAATSGISAGAPGGPIPGTAGGRQGARTMSLSDLDASAAGEGNMLGGGWDAGWPGTSSAALQWRGPSMVSSFRALPEAVDGVGGPGLVLGWQPWSGLMLAAGNAPLVRVWDVTRSQCVATAQTASGGMVTTMASAWPGNGVAMLGHANGAISLIDHRVPAAMASSAVGSAWDASAAHSLLRSLAPASSADAAASMSPWLSQAAAGSRFGAAAAFGLGWRGLASPMGQAALRAVWSSSGAAPGSGAAWTAGSAPGGVATVLRLGTSEGTAGLLGSESSAKWRRGVTSAHQRWVVRVAQPKGGAWFEAVSGGLSGEVAWWDLRRTVPVRSVQAFTTPLTAMAVHDWTRSVAVGTQDQKVLVFGPGGAEGSHSRRGGGDADTSALPPGHPHASGAGAPRQTLKHLAGFLGQRIAPVTALEYHPHDPVLAVGGTNNLVAMFSAGWIPAGGLGDPDTSGAGIQAAAVQAAHHLAASEAAAAAMEAAQAAESEVNKALEARRDEVPAHGRSAADRSPQKGRRQAESSSDAVASRARTAAAVANLAYSRAREASLAAPAECGAQWGGVVALRAEEWVKLGQAGCAAIRSDLAKELSSGGAAAAAARAAVGADPASGAGDLAGRAAMGARSSSIASLRL</sequence>
<dbReference type="InterPro" id="IPR004083">
    <property type="entry name" value="Raptor"/>
</dbReference>
<dbReference type="InterPro" id="IPR001680">
    <property type="entry name" value="WD40_rpt"/>
</dbReference>
<feature type="region of interest" description="Disordered" evidence="1">
    <location>
        <begin position="503"/>
        <end position="534"/>
    </location>
</feature>
<dbReference type="GO" id="GO:0031931">
    <property type="term" value="C:TORC1 complex"/>
    <property type="evidence" value="ECO:0007669"/>
    <property type="project" value="InterPro"/>
</dbReference>
<dbReference type="GO" id="GO:0009267">
    <property type="term" value="P:cellular response to starvation"/>
    <property type="evidence" value="ECO:0007669"/>
    <property type="project" value="TreeGrafter"/>
</dbReference>
<dbReference type="GO" id="GO:0010506">
    <property type="term" value="P:regulation of autophagy"/>
    <property type="evidence" value="ECO:0007669"/>
    <property type="project" value="TreeGrafter"/>
</dbReference>
<organism evidence="2 3">
    <name type="scientific">Cafeteria roenbergensis</name>
    <name type="common">Marine flagellate</name>
    <dbReference type="NCBI Taxonomy" id="33653"/>
    <lineage>
        <taxon>Eukaryota</taxon>
        <taxon>Sar</taxon>
        <taxon>Stramenopiles</taxon>
        <taxon>Bigyra</taxon>
        <taxon>Opalozoa</taxon>
        <taxon>Bicosoecida</taxon>
        <taxon>Cafeteriaceae</taxon>
        <taxon>Cafeteria</taxon>
    </lineage>
</organism>
<dbReference type="GO" id="GO:0031929">
    <property type="term" value="P:TOR signaling"/>
    <property type="evidence" value="ECO:0007669"/>
    <property type="project" value="InterPro"/>
</dbReference>
<dbReference type="GO" id="GO:0005737">
    <property type="term" value="C:cytoplasm"/>
    <property type="evidence" value="ECO:0007669"/>
    <property type="project" value="TreeGrafter"/>
</dbReference>
<feature type="region of interest" description="Disordered" evidence="1">
    <location>
        <begin position="367"/>
        <end position="403"/>
    </location>
</feature>
<feature type="region of interest" description="Disordered" evidence="1">
    <location>
        <begin position="15"/>
        <end position="36"/>
    </location>
</feature>
<dbReference type="SUPFAM" id="SSF50978">
    <property type="entry name" value="WD40 repeat-like"/>
    <property type="match status" value="1"/>
</dbReference>
<feature type="compositionally biased region" description="Basic and acidic residues" evidence="1">
    <location>
        <begin position="503"/>
        <end position="519"/>
    </location>
</feature>
<dbReference type="Proteomes" id="UP000322899">
    <property type="component" value="Unassembled WGS sequence"/>
</dbReference>
<proteinExistence type="predicted"/>
<dbReference type="PANTHER" id="PTHR12848:SF16">
    <property type="entry name" value="REGULATORY-ASSOCIATED PROTEIN OF MTOR"/>
    <property type="match status" value="1"/>
</dbReference>
<dbReference type="SMART" id="SM00320">
    <property type="entry name" value="WD40"/>
    <property type="match status" value="4"/>
</dbReference>
<dbReference type="GO" id="GO:0030674">
    <property type="term" value="F:protein-macromolecule adaptor activity"/>
    <property type="evidence" value="ECO:0007669"/>
    <property type="project" value="TreeGrafter"/>
</dbReference>
<evidence type="ECO:0000313" key="3">
    <source>
        <dbReference type="Proteomes" id="UP000322899"/>
    </source>
</evidence>
<gene>
    <name evidence="2" type="ORF">FNF27_01395</name>
</gene>
<dbReference type="InterPro" id="IPR036322">
    <property type="entry name" value="WD40_repeat_dom_sf"/>
</dbReference>
<reference evidence="2 3" key="1">
    <citation type="submission" date="2019-07" db="EMBL/GenBank/DDBJ databases">
        <title>Genomes of Cafeteria roenbergensis.</title>
        <authorList>
            <person name="Fischer M.G."/>
            <person name="Hackl T."/>
            <person name="Roman M."/>
        </authorList>
    </citation>
    <scope>NUCLEOTIDE SEQUENCE [LARGE SCALE GENOMIC DNA]</scope>
    <source>
        <strain evidence="2 3">E4-10P</strain>
    </source>
</reference>
<dbReference type="EMBL" id="VLTO01000005">
    <property type="protein sequence ID" value="KAA0177065.1"/>
    <property type="molecule type" value="Genomic_DNA"/>
</dbReference>